<dbReference type="AlphaFoldDB" id="W8CUF2"/>
<feature type="domain" description="DUF5983" evidence="1">
    <location>
        <begin position="31"/>
        <end position="125"/>
    </location>
</feature>
<gene>
    <name evidence="2" type="ORF">pKpNDM1_00127</name>
</gene>
<dbReference type="Pfam" id="PF19419">
    <property type="entry name" value="DUF5983"/>
    <property type="match status" value="1"/>
</dbReference>
<keyword evidence="2" id="KW-0614">Plasmid</keyword>
<reference evidence="2" key="1">
    <citation type="journal article" date="2014" name="PLoS ONE">
        <title>Sequential Isolation in a Patient of Raoultella planticola and Escherichia coli Bearing a Novel ISCR1 Element Carrying blaNDM-1.</title>
        <authorList>
            <person name="Li J."/>
            <person name="Lan R."/>
            <person name="Xiong Y."/>
            <person name="Ye C."/>
            <person name="Yuan M."/>
            <person name="Liu X."/>
            <person name="Chen X."/>
            <person name="Yu D."/>
            <person name="Liu B."/>
            <person name="Lin W."/>
            <person name="Bai X."/>
            <person name="Wang Y."/>
            <person name="Sun Q."/>
            <person name="Wang Y."/>
            <person name="Zhao H."/>
            <person name="Meng Q."/>
            <person name="Chen Q."/>
            <person name="Zhao A."/>
            <person name="Xu J."/>
        </authorList>
    </citation>
    <scope>NUCLEOTIDE SEQUENCE</scope>
    <source>
        <strain evidence="2">KpNDM1</strain>
        <plasmid evidence="2">pKpNDM1</plasmid>
    </source>
</reference>
<organism evidence="2">
    <name type="scientific">Raoultella planticola</name>
    <name type="common">Klebsiella planticola</name>
    <dbReference type="NCBI Taxonomy" id="575"/>
    <lineage>
        <taxon>Bacteria</taxon>
        <taxon>Pseudomonadati</taxon>
        <taxon>Pseudomonadota</taxon>
        <taxon>Gammaproteobacteria</taxon>
        <taxon>Enterobacterales</taxon>
        <taxon>Enterobacteriaceae</taxon>
        <taxon>Klebsiella/Raoultella group</taxon>
        <taxon>Raoultella</taxon>
    </lineage>
</organism>
<evidence type="ECO:0000259" key="1">
    <source>
        <dbReference type="Pfam" id="PF19419"/>
    </source>
</evidence>
<dbReference type="EMBL" id="JX515588">
    <property type="protein sequence ID" value="AGO89035.1"/>
    <property type="molecule type" value="Genomic_DNA"/>
</dbReference>
<dbReference type="InterPro" id="IPR046025">
    <property type="entry name" value="DUF5983"/>
</dbReference>
<proteinExistence type="predicted"/>
<accession>W8CUF2</accession>
<evidence type="ECO:0000313" key="2">
    <source>
        <dbReference type="EMBL" id="AGO89035.1"/>
    </source>
</evidence>
<protein>
    <recommendedName>
        <fullName evidence="1">DUF5983 domain-containing protein</fullName>
    </recommendedName>
</protein>
<geneLocation type="plasmid" evidence="2">
    <name>pKpNDM1</name>
</geneLocation>
<name>W8CUF2_RAOPL</name>
<sequence length="125" mass="14347">MKVNSNYLIIQNSLLRNPDMGIQIKESYTTAVISTAHIAKEDTELLTDASYNPRTDSGRSWIHVNEYGYIIRTSVENPGWKQLLRDDGISWPTIENIEKVINAGYECVHFDRDADIVDGLMAWEW</sequence>